<feature type="domain" description="Pyrrolo-quinoline quinone repeat" evidence="2">
    <location>
        <begin position="79"/>
        <end position="264"/>
    </location>
</feature>
<keyword evidence="4" id="KW-1185">Reference proteome</keyword>
<proteinExistence type="predicted"/>
<gene>
    <name evidence="3" type="ORF">STRCI_006207</name>
</gene>
<feature type="region of interest" description="Disordered" evidence="1">
    <location>
        <begin position="27"/>
        <end position="60"/>
    </location>
</feature>
<dbReference type="InterPro" id="IPR011047">
    <property type="entry name" value="Quinoprotein_ADH-like_sf"/>
</dbReference>
<dbReference type="Pfam" id="PF13360">
    <property type="entry name" value="PQQ_2"/>
    <property type="match status" value="1"/>
</dbReference>
<dbReference type="EMBL" id="CP114413">
    <property type="protein sequence ID" value="WAZ24757.1"/>
    <property type="molecule type" value="Genomic_DNA"/>
</dbReference>
<protein>
    <submittedName>
        <fullName evidence="3">PQQ-binding-like beta-propeller repeat protein</fullName>
    </submittedName>
</protein>
<evidence type="ECO:0000313" key="3">
    <source>
        <dbReference type="EMBL" id="WAZ24757.1"/>
    </source>
</evidence>
<evidence type="ECO:0000313" key="4">
    <source>
        <dbReference type="Proteomes" id="UP001164439"/>
    </source>
</evidence>
<evidence type="ECO:0000256" key="1">
    <source>
        <dbReference type="SAM" id="MobiDB-lite"/>
    </source>
</evidence>
<evidence type="ECO:0000259" key="2">
    <source>
        <dbReference type="Pfam" id="PF13360"/>
    </source>
</evidence>
<dbReference type="Proteomes" id="UP001164439">
    <property type="component" value="Chromosome"/>
</dbReference>
<reference evidence="3" key="1">
    <citation type="submission" date="2022-12" db="EMBL/GenBank/DDBJ databases">
        <authorList>
            <person name="Ruckert C."/>
            <person name="Busche T."/>
            <person name="Kalinowski J."/>
            <person name="Wittmann C."/>
        </authorList>
    </citation>
    <scope>NUCLEOTIDE SEQUENCE</scope>
    <source>
        <strain evidence="3">DSM 40467</strain>
    </source>
</reference>
<dbReference type="SUPFAM" id="SSF50998">
    <property type="entry name" value="Quinoprotein alcohol dehydrogenase-like"/>
    <property type="match status" value="1"/>
</dbReference>
<organism evidence="3 4">
    <name type="scientific">Streptomyces cinnabarinus</name>
    <dbReference type="NCBI Taxonomy" id="67287"/>
    <lineage>
        <taxon>Bacteria</taxon>
        <taxon>Bacillati</taxon>
        <taxon>Actinomycetota</taxon>
        <taxon>Actinomycetes</taxon>
        <taxon>Kitasatosporales</taxon>
        <taxon>Streptomycetaceae</taxon>
        <taxon>Streptomyces</taxon>
    </lineage>
</organism>
<dbReference type="InterPro" id="IPR002372">
    <property type="entry name" value="PQQ_rpt_dom"/>
</dbReference>
<dbReference type="InterPro" id="IPR015943">
    <property type="entry name" value="WD40/YVTN_repeat-like_dom_sf"/>
</dbReference>
<dbReference type="PROSITE" id="PS51257">
    <property type="entry name" value="PROKAR_LIPOPROTEIN"/>
    <property type="match status" value="1"/>
</dbReference>
<accession>A0ABY7KNX1</accession>
<dbReference type="Gene3D" id="2.130.10.10">
    <property type="entry name" value="YVTN repeat-like/Quinoprotein amine dehydrogenase"/>
    <property type="match status" value="1"/>
</dbReference>
<dbReference type="RefSeq" id="WP_269662246.1">
    <property type="nucleotide sequence ID" value="NZ_CP114413.1"/>
</dbReference>
<name>A0ABY7KNX1_9ACTN</name>
<sequence>MRLSTRGGRFVVPVGLVLGLLTACGSGSGGEGGAPAPQGSGRSTTAAAKGYNPPLKFQDQPAHDIAGGVDEGNWSVELRETTAYAVSDEEVRAVSVLDGEELWSVRPRGQLAEDTDYGTDAIAGPHFVAIDGRIALLAAFSVTEPGSGTTPDRPLIELTAVAADSGKRLWTATVERPEGHEEGEPYLAGADATTAVLTFGGETDAVSVGISLATRETTWTEQGFDARFVDTGVVVGRGGADSALGGGATVEGRKTADGSKAWTYRDRLNKTELSPVGGGLFTAVVDAPFESETRIADLLAISTGKPPAGLRTGRALGEPDDLSCWWAEGSAVVCETEKDFDERVVALDPENWGELWFISSDDKTRLMPDVSTVFRSAVYGETENGSVVLDARTGKDRASGDGDAPFAVDEYAGLFGTSLGTIESRRAVS</sequence>